<dbReference type="PANTHER" id="PTHR43047">
    <property type="entry name" value="TWO-COMPONENT HISTIDINE PROTEIN KINASE"/>
    <property type="match status" value="1"/>
</dbReference>
<evidence type="ECO:0000256" key="16">
    <source>
        <dbReference type="PROSITE-ProRule" id="PRU00110"/>
    </source>
</evidence>
<feature type="domain" description="HPt" evidence="22">
    <location>
        <begin position="1113"/>
        <end position="1211"/>
    </location>
</feature>
<evidence type="ECO:0000256" key="17">
    <source>
        <dbReference type="PROSITE-ProRule" id="PRU00169"/>
    </source>
</evidence>
<evidence type="ECO:0000256" key="2">
    <source>
        <dbReference type="ARBA" id="ARBA00004429"/>
    </source>
</evidence>
<dbReference type="InterPro" id="IPR049871">
    <property type="entry name" value="BvgS-like_periplasmic2"/>
</dbReference>
<evidence type="ECO:0000256" key="10">
    <source>
        <dbReference type="ARBA" id="ARBA00022741"/>
    </source>
</evidence>
<evidence type="ECO:0000256" key="8">
    <source>
        <dbReference type="ARBA" id="ARBA00022692"/>
    </source>
</evidence>
<sequence length="1215" mass="133967">MFNWRRHLRIALGAILLLGCLGAVGAESPSWSSMNLLARSSDVPVKVHLDEADWQWLRSKRTLVLGVTAPDYAPFDITASGTDLEGVTADYMGVIAEALNVRIEVRRYADRSSAIDALQHGEIDLLSRATHYESNAPGVSLSQPYFINQPVVVGPQGVRLDSGDQLQGKRISVVSDYFSSEEIAKYLPKATIMPFQSVRQALEAVAFGQADLFVGDAFSAQYLISQGYLSNLKSLNFAGFNGAGFSFAVRSSDAPLLRVLDHVLAATPQQIDNAIQRRWSPGGAYSIANQRLILTPQEQRWLERNPHPVLVVDRALAPISFFDSQQNFRGIAADLLELIHARTGLSFDVRPEPSVTAMLDDAMNGKAKAIGALTPTMEREEWLTFTRPYMTASFVVVVANNSGWFHSLADLRGRRVAVPKASVLENFMREKHPEVQLVLVANNVDDLQMISEGKVDAGIHLSTSANYLISRYYRDLRVAASLDREPGQFSIAVSQTDPELLSILNKAILAISPDDMASLISRWSATVESPDSVWEGYRTQIMQLLSIGIVLLCAVLLWNWRLQVKVRRRRLSEKELSYRLGFKRALIDGIPHPVAVRDREGRLLTCNRSYLEVTGMTREAAQGSRLIDCDWLPAEQAQALHDELLQAIDQGTALTADRVFRVRGNEMEVYHWATPYRGSKGEVLGLVSGWLDVTERERLHHQLQAAKDQAEEANRAKSTFLATMSHEIRTPMNAVIGMLELALTRSGQGHWEREPVEVAYDSAKSLLTLIGDILDVAKIESGRLTLMPERARLRELVESIARVFDGLARQKGLELKVEIEADAACEVLIDPLRLKQILSNLVSNAIKFTDKGQVRIQVGGERLVGGRIALNVAVEDSGIGISTSDQAQLFEPFSQASQNSHASRGGTGLGLTICRKLAEMMGGSVCLESQLGYGTRVSVSLLLQVLEPLPEEAPAPKVEAQARGRSLRVLVVDDHAANRLLLSQQLEHLGHQVDVASDGAEALQIWHPGDFDLVITDCNMPVLTGYDLARSIRELELDMEVESCVIFGFTANAQPDEVENCRRAGMNDCLFKPIGLENLRKRLDSVPSIVADTEPDALQGFDLRLLKEMTEGNPALIRRLLEELRSSNDIDIEQVGPLLEAQDWKQLGDLAHRMKGAARLVNAGVLQDGCAGLEVACRDRFDPAEIRAKVMVVVSAMADLQRGLSEQLARSGRVA</sequence>
<keyword evidence="14" id="KW-0902">Two-component regulatory system</keyword>
<dbReference type="PROSITE" id="PS50109">
    <property type="entry name" value="HIS_KIN"/>
    <property type="match status" value="1"/>
</dbReference>
<keyword evidence="13" id="KW-1133">Transmembrane helix</keyword>
<evidence type="ECO:0000256" key="9">
    <source>
        <dbReference type="ARBA" id="ARBA00022729"/>
    </source>
</evidence>
<dbReference type="InterPro" id="IPR036641">
    <property type="entry name" value="HPT_dom_sf"/>
</dbReference>
<dbReference type="InterPro" id="IPR001789">
    <property type="entry name" value="Sig_transdc_resp-reg_receiver"/>
</dbReference>
<dbReference type="GO" id="GO:0009927">
    <property type="term" value="F:histidine phosphotransfer kinase activity"/>
    <property type="evidence" value="ECO:0007669"/>
    <property type="project" value="TreeGrafter"/>
</dbReference>
<dbReference type="CDD" id="cd13705">
    <property type="entry name" value="PBP2_BvgS_D1"/>
    <property type="match status" value="1"/>
</dbReference>
<keyword evidence="9" id="KW-0732">Signal</keyword>
<reference evidence="23" key="1">
    <citation type="submission" date="2009-03" db="EMBL/GenBank/DDBJ databases">
        <authorList>
            <person name="Ryu J.-Y."/>
            <person name="Seo J."/>
            <person name="Unno T."/>
            <person name="Ahn J.-H."/>
            <person name="Sadowsky M.J."/>
            <person name="Hur H.-G."/>
        </authorList>
    </citation>
    <scope>NUCLEOTIDE SEQUENCE</scope>
    <source>
        <strain evidence="23">Jin1</strain>
    </source>
</reference>
<dbReference type="SUPFAM" id="SSF55874">
    <property type="entry name" value="ATPase domain of HSP90 chaperone/DNA topoisomerase II/histidine kinase"/>
    <property type="match status" value="1"/>
</dbReference>
<feature type="domain" description="Response regulatory" evidence="19">
    <location>
        <begin position="968"/>
        <end position="1087"/>
    </location>
</feature>
<dbReference type="Gene3D" id="1.20.120.160">
    <property type="entry name" value="HPT domain"/>
    <property type="match status" value="1"/>
</dbReference>
<keyword evidence="6 17" id="KW-0597">Phosphoprotein</keyword>
<dbReference type="Gene3D" id="1.10.287.130">
    <property type="match status" value="1"/>
</dbReference>
<feature type="domain" description="Histidine kinase" evidence="18">
    <location>
        <begin position="723"/>
        <end position="945"/>
    </location>
</feature>
<dbReference type="PROSITE" id="PS50110">
    <property type="entry name" value="RESPONSE_REGULATORY"/>
    <property type="match status" value="1"/>
</dbReference>
<evidence type="ECO:0000256" key="4">
    <source>
        <dbReference type="ARBA" id="ARBA00022475"/>
    </source>
</evidence>
<evidence type="ECO:0000256" key="12">
    <source>
        <dbReference type="ARBA" id="ARBA00022840"/>
    </source>
</evidence>
<feature type="domain" description="PAS" evidence="20">
    <location>
        <begin position="584"/>
        <end position="651"/>
    </location>
</feature>
<feature type="domain" description="PAC" evidence="21">
    <location>
        <begin position="653"/>
        <end position="705"/>
    </location>
</feature>
<dbReference type="SMART" id="SM00387">
    <property type="entry name" value="HATPase_c"/>
    <property type="match status" value="1"/>
</dbReference>
<evidence type="ECO:0000256" key="7">
    <source>
        <dbReference type="ARBA" id="ARBA00022679"/>
    </source>
</evidence>
<reference evidence="23" key="2">
    <citation type="journal article" date="2010" name="Arch. Microbiol.">
        <title>Isoeugenol monooxygenase and its putative regulatory gene are located in the eugenol metabolic gene cluster in Pseudomonas nitroreducens Jin1.</title>
        <authorList>
            <person name="Ryu J.Y."/>
            <person name="Seo J."/>
            <person name="Unno T."/>
            <person name="Ahn J.H."/>
            <person name="Yan T."/>
            <person name="Sadowsky M.J."/>
            <person name="Hur H.G."/>
        </authorList>
    </citation>
    <scope>NUCLEOTIDE SEQUENCE</scope>
    <source>
        <strain evidence="23">Jin1</strain>
    </source>
</reference>
<dbReference type="GO" id="GO:0005524">
    <property type="term" value="F:ATP binding"/>
    <property type="evidence" value="ECO:0007669"/>
    <property type="project" value="UniProtKB-KW"/>
</dbReference>
<keyword evidence="15" id="KW-0472">Membrane</keyword>
<evidence type="ECO:0000256" key="13">
    <source>
        <dbReference type="ARBA" id="ARBA00022989"/>
    </source>
</evidence>
<dbReference type="SMART" id="SM00448">
    <property type="entry name" value="REC"/>
    <property type="match status" value="1"/>
</dbReference>
<dbReference type="InterPro" id="IPR001638">
    <property type="entry name" value="Solute-binding_3/MltF_N"/>
</dbReference>
<dbReference type="EMBL" id="FJ851547">
    <property type="protein sequence ID" value="ACP17944.1"/>
    <property type="molecule type" value="Genomic_DNA"/>
</dbReference>
<dbReference type="SMART" id="SM00073">
    <property type="entry name" value="HPT"/>
    <property type="match status" value="1"/>
</dbReference>
<dbReference type="Pfam" id="PF01627">
    <property type="entry name" value="Hpt"/>
    <property type="match status" value="1"/>
</dbReference>
<dbReference type="SMART" id="SM00388">
    <property type="entry name" value="HisKA"/>
    <property type="match status" value="1"/>
</dbReference>
<dbReference type="PROSITE" id="PS50113">
    <property type="entry name" value="PAC"/>
    <property type="match status" value="1"/>
</dbReference>
<keyword evidence="11 23" id="KW-0418">Kinase</keyword>
<keyword evidence="10" id="KW-0547">Nucleotide-binding</keyword>
<comment type="catalytic activity">
    <reaction evidence="1">
        <text>ATP + protein L-histidine = ADP + protein N-phospho-L-histidine.</text>
        <dbReference type="EC" id="2.7.13.3"/>
    </reaction>
</comment>
<dbReference type="EC" id="2.7.13.3" evidence="3"/>
<dbReference type="SUPFAM" id="SSF47226">
    <property type="entry name" value="Histidine-containing phosphotransfer domain, HPT domain"/>
    <property type="match status" value="1"/>
</dbReference>
<dbReference type="InterPro" id="IPR049870">
    <property type="entry name" value="BvgS-like_periplasmic1"/>
</dbReference>
<protein>
    <recommendedName>
        <fullName evidence="3">histidine kinase</fullName>
        <ecNumber evidence="3">2.7.13.3</ecNumber>
    </recommendedName>
</protein>
<evidence type="ECO:0000259" key="19">
    <source>
        <dbReference type="PROSITE" id="PS50110"/>
    </source>
</evidence>
<dbReference type="Gene3D" id="3.40.190.10">
    <property type="entry name" value="Periplasmic binding protein-like II"/>
    <property type="match status" value="4"/>
</dbReference>
<dbReference type="Pfam" id="PF08448">
    <property type="entry name" value="PAS_4"/>
    <property type="match status" value="1"/>
</dbReference>
<dbReference type="SMART" id="SM00062">
    <property type="entry name" value="PBPb"/>
    <property type="match status" value="2"/>
</dbReference>
<dbReference type="SUPFAM" id="SSF53850">
    <property type="entry name" value="Periplasmic binding protein-like II"/>
    <property type="match status" value="2"/>
</dbReference>
<dbReference type="InterPro" id="IPR013656">
    <property type="entry name" value="PAS_4"/>
</dbReference>
<keyword evidence="7" id="KW-0808">Transferase</keyword>
<evidence type="ECO:0000259" key="21">
    <source>
        <dbReference type="PROSITE" id="PS50113"/>
    </source>
</evidence>
<evidence type="ECO:0000256" key="15">
    <source>
        <dbReference type="ARBA" id="ARBA00023136"/>
    </source>
</evidence>
<dbReference type="PRINTS" id="PR00344">
    <property type="entry name" value="BCTRLSENSOR"/>
</dbReference>
<dbReference type="Gene3D" id="3.30.565.10">
    <property type="entry name" value="Histidine kinase-like ATPase, C-terminal domain"/>
    <property type="match status" value="1"/>
</dbReference>
<evidence type="ECO:0000313" key="23">
    <source>
        <dbReference type="EMBL" id="ACP17944.1"/>
    </source>
</evidence>
<dbReference type="SMART" id="SM00091">
    <property type="entry name" value="PAS"/>
    <property type="match status" value="1"/>
</dbReference>
<evidence type="ECO:0000256" key="6">
    <source>
        <dbReference type="ARBA" id="ARBA00022553"/>
    </source>
</evidence>
<dbReference type="Gene3D" id="3.30.450.20">
    <property type="entry name" value="PAS domain"/>
    <property type="match status" value="1"/>
</dbReference>
<dbReference type="GO" id="GO:0005886">
    <property type="term" value="C:plasma membrane"/>
    <property type="evidence" value="ECO:0007669"/>
    <property type="project" value="UniProtKB-SubCell"/>
</dbReference>
<dbReference type="Pfam" id="PF02518">
    <property type="entry name" value="HATPase_c"/>
    <property type="match status" value="1"/>
</dbReference>
<dbReference type="InterPro" id="IPR011006">
    <property type="entry name" value="CheY-like_superfamily"/>
</dbReference>
<comment type="subcellular location">
    <subcellularLocation>
        <location evidence="2">Cell inner membrane</location>
        <topology evidence="2">Multi-pass membrane protein</topology>
    </subcellularLocation>
</comment>
<feature type="modified residue" description="4-aspartylphosphate" evidence="17">
    <location>
        <position position="1017"/>
    </location>
</feature>
<dbReference type="Pfam" id="PF00072">
    <property type="entry name" value="Response_reg"/>
    <property type="match status" value="1"/>
</dbReference>
<dbReference type="InterPro" id="IPR036097">
    <property type="entry name" value="HisK_dim/P_sf"/>
</dbReference>
<evidence type="ECO:0000259" key="22">
    <source>
        <dbReference type="PROSITE" id="PS50894"/>
    </source>
</evidence>
<evidence type="ECO:0000259" key="18">
    <source>
        <dbReference type="PROSITE" id="PS50109"/>
    </source>
</evidence>
<proteinExistence type="predicted"/>
<organism evidence="23">
    <name type="scientific">Pseudomonas nitroreducens</name>
    <dbReference type="NCBI Taxonomy" id="46680"/>
    <lineage>
        <taxon>Bacteria</taxon>
        <taxon>Pseudomonadati</taxon>
        <taxon>Pseudomonadota</taxon>
        <taxon>Gammaproteobacteria</taxon>
        <taxon>Pseudomonadales</taxon>
        <taxon>Pseudomonadaceae</taxon>
        <taxon>Pseudomonas</taxon>
    </lineage>
</organism>
<dbReference type="Pfam" id="PF00497">
    <property type="entry name" value="SBP_bac_3"/>
    <property type="match status" value="2"/>
</dbReference>
<dbReference type="CDD" id="cd00082">
    <property type="entry name" value="HisKA"/>
    <property type="match status" value="1"/>
</dbReference>
<dbReference type="CDD" id="cd00130">
    <property type="entry name" value="PAS"/>
    <property type="match status" value="1"/>
</dbReference>
<dbReference type="GO" id="GO:0000155">
    <property type="term" value="F:phosphorelay sensor kinase activity"/>
    <property type="evidence" value="ECO:0007669"/>
    <property type="project" value="InterPro"/>
</dbReference>
<dbReference type="SUPFAM" id="SSF52172">
    <property type="entry name" value="CheY-like"/>
    <property type="match status" value="1"/>
</dbReference>
<evidence type="ECO:0000256" key="5">
    <source>
        <dbReference type="ARBA" id="ARBA00022519"/>
    </source>
</evidence>
<evidence type="ECO:0000256" key="11">
    <source>
        <dbReference type="ARBA" id="ARBA00022777"/>
    </source>
</evidence>
<dbReference type="NCBIfam" id="TIGR00229">
    <property type="entry name" value="sensory_box"/>
    <property type="match status" value="1"/>
</dbReference>
<dbReference type="Pfam" id="PF00512">
    <property type="entry name" value="HisKA"/>
    <property type="match status" value="1"/>
</dbReference>
<dbReference type="AlphaFoldDB" id="C3V9Z7"/>
<keyword evidence="4" id="KW-1003">Cell membrane</keyword>
<dbReference type="InterPro" id="IPR003661">
    <property type="entry name" value="HisK_dim/P_dom"/>
</dbReference>
<accession>C3V9Z7</accession>
<dbReference type="FunFam" id="3.30.565.10:FF:000010">
    <property type="entry name" value="Sensor histidine kinase RcsC"/>
    <property type="match status" value="1"/>
</dbReference>
<dbReference type="CDD" id="cd13707">
    <property type="entry name" value="PBP2_BvgS_D2"/>
    <property type="match status" value="1"/>
</dbReference>
<dbReference type="InterPro" id="IPR003594">
    <property type="entry name" value="HATPase_dom"/>
</dbReference>
<dbReference type="PROSITE" id="PS51257">
    <property type="entry name" value="PROKAR_LIPOPROTEIN"/>
    <property type="match status" value="1"/>
</dbReference>
<keyword evidence="5" id="KW-0997">Cell inner membrane</keyword>
<name>C3V9Z7_PSENT</name>
<dbReference type="InterPro" id="IPR000700">
    <property type="entry name" value="PAS-assoc_C"/>
</dbReference>
<dbReference type="PANTHER" id="PTHR43047:SF72">
    <property type="entry name" value="OSMOSENSING HISTIDINE PROTEIN KINASE SLN1"/>
    <property type="match status" value="1"/>
</dbReference>
<dbReference type="InterPro" id="IPR005467">
    <property type="entry name" value="His_kinase_dom"/>
</dbReference>
<dbReference type="PROSITE" id="PS50112">
    <property type="entry name" value="PAS"/>
    <property type="match status" value="1"/>
</dbReference>
<dbReference type="InterPro" id="IPR035965">
    <property type="entry name" value="PAS-like_dom_sf"/>
</dbReference>
<dbReference type="Gene3D" id="3.40.50.2300">
    <property type="match status" value="1"/>
</dbReference>
<dbReference type="InterPro" id="IPR004358">
    <property type="entry name" value="Sig_transdc_His_kin-like_C"/>
</dbReference>
<evidence type="ECO:0000259" key="20">
    <source>
        <dbReference type="PROSITE" id="PS50112"/>
    </source>
</evidence>
<dbReference type="InterPro" id="IPR008207">
    <property type="entry name" value="Sig_transdc_His_kin_Hpt_dom"/>
</dbReference>
<dbReference type="SUPFAM" id="SSF47384">
    <property type="entry name" value="Homodimeric domain of signal transducing histidine kinase"/>
    <property type="match status" value="1"/>
</dbReference>
<keyword evidence="8" id="KW-0812">Transmembrane</keyword>
<dbReference type="SUPFAM" id="SSF55785">
    <property type="entry name" value="PYP-like sensor domain (PAS domain)"/>
    <property type="match status" value="1"/>
</dbReference>
<feature type="modified residue" description="Phosphohistidine" evidence="16">
    <location>
        <position position="1152"/>
    </location>
</feature>
<evidence type="ECO:0000256" key="1">
    <source>
        <dbReference type="ARBA" id="ARBA00000085"/>
    </source>
</evidence>
<keyword evidence="12" id="KW-0067">ATP-binding</keyword>
<dbReference type="InterPro" id="IPR000014">
    <property type="entry name" value="PAS"/>
</dbReference>
<dbReference type="CDD" id="cd16922">
    <property type="entry name" value="HATPase_EvgS-ArcB-TorS-like"/>
    <property type="match status" value="1"/>
</dbReference>
<dbReference type="PROSITE" id="PS50894">
    <property type="entry name" value="HPT"/>
    <property type="match status" value="1"/>
</dbReference>
<evidence type="ECO:0000256" key="14">
    <source>
        <dbReference type="ARBA" id="ARBA00023012"/>
    </source>
</evidence>
<dbReference type="CDD" id="cd17546">
    <property type="entry name" value="REC_hyHK_CKI1_RcsC-like"/>
    <property type="match status" value="1"/>
</dbReference>
<dbReference type="InterPro" id="IPR036890">
    <property type="entry name" value="HATPase_C_sf"/>
</dbReference>
<evidence type="ECO:0000256" key="3">
    <source>
        <dbReference type="ARBA" id="ARBA00012438"/>
    </source>
</evidence>